<protein>
    <submittedName>
        <fullName evidence="10">Na+/H+ antiporter NhaD/arsenite permease</fullName>
    </submittedName>
</protein>
<dbReference type="RefSeq" id="WP_053551762.1">
    <property type="nucleotide sequence ID" value="NZ_CP010802.1"/>
</dbReference>
<dbReference type="InterPro" id="IPR000802">
    <property type="entry name" value="Arsenical_pump_ArsB"/>
</dbReference>
<dbReference type="OrthoDB" id="9765532at2"/>
<accession>A0A0M4D318</accession>
<feature type="transmembrane region" description="Helical" evidence="8">
    <location>
        <begin position="170"/>
        <end position="192"/>
    </location>
</feature>
<dbReference type="GO" id="GO:0015105">
    <property type="term" value="F:arsenite transmembrane transporter activity"/>
    <property type="evidence" value="ECO:0007669"/>
    <property type="project" value="InterPro"/>
</dbReference>
<dbReference type="CDD" id="cd01117">
    <property type="entry name" value="YbiR_permease"/>
    <property type="match status" value="1"/>
</dbReference>
<comment type="subcellular location">
    <subcellularLocation>
        <location evidence="1">Cell membrane</location>
        <topology evidence="1">Multi-pass membrane protein</topology>
    </subcellularLocation>
</comment>
<dbReference type="PANTHER" id="PTHR43302:SF5">
    <property type="entry name" value="TRANSPORTER ARSB-RELATED"/>
    <property type="match status" value="1"/>
</dbReference>
<evidence type="ECO:0000256" key="6">
    <source>
        <dbReference type="ARBA" id="ARBA00022989"/>
    </source>
</evidence>
<proteinExistence type="inferred from homology"/>
<keyword evidence="7 8" id="KW-0472">Membrane</keyword>
<dbReference type="PRINTS" id="PR00758">
    <property type="entry name" value="ARSENICPUMP"/>
</dbReference>
<feature type="transmembrane region" description="Helical" evidence="8">
    <location>
        <begin position="340"/>
        <end position="363"/>
    </location>
</feature>
<feature type="transmembrane region" description="Helical" evidence="8">
    <location>
        <begin position="383"/>
        <end position="401"/>
    </location>
</feature>
<gene>
    <name evidence="10" type="ORF">DSOUD_3051</name>
</gene>
<feature type="transmembrane region" description="Helical" evidence="8">
    <location>
        <begin position="98"/>
        <end position="125"/>
    </location>
</feature>
<keyword evidence="6 8" id="KW-1133">Transmembrane helix</keyword>
<dbReference type="Pfam" id="PF03600">
    <property type="entry name" value="CitMHS"/>
    <property type="match status" value="1"/>
</dbReference>
<feature type="transmembrane region" description="Helical" evidence="8">
    <location>
        <begin position="137"/>
        <end position="155"/>
    </location>
</feature>
<sequence length="407" mass="42619">MDSTVLAIFLVVYGGMILGKVPGLALDRTGVALLGAIALLATGKLTPGQAWGALDGSTLALLFGLMVVSAQLRLGGFYSELTGRLAATDIPPSRLLALLVLTAGLLSALLANDIVCLAMAPILVVGCSRRGLDPRPFLLALACAANVGSAATLIGNPQNMLIGQTLRLSFGGYLLDAVPPALCGLVAVWWVVRRQVGSDWLRGTVVVEPQAPPFDRWQSGKGVLVVVLLTAAFLFAPWPREVLALAAAGILLCSRRMRSGNILALVDWHLLILFIGLFVVNHALASSGLLGGGFALLQRAGVDLARPAWLFALTVPLSNLVSNVPAVMLLLPLADHPLSGAVLALASTLAGNLLVVGSIANIIVIDQAARLGVAISWREHLRVGVPVTLITLGMAALWLWIRWQFPG</sequence>
<dbReference type="PATRIC" id="fig|1603606.3.peg.3291"/>
<dbReference type="InterPro" id="IPR004680">
    <property type="entry name" value="Cit_transptr-like_dom"/>
</dbReference>
<feature type="transmembrane region" description="Helical" evidence="8">
    <location>
        <begin position="29"/>
        <end position="47"/>
    </location>
</feature>
<feature type="transmembrane region" description="Helical" evidence="8">
    <location>
        <begin position="223"/>
        <end position="251"/>
    </location>
</feature>
<evidence type="ECO:0000256" key="3">
    <source>
        <dbReference type="ARBA" id="ARBA00022448"/>
    </source>
</evidence>
<keyword evidence="3" id="KW-0813">Transport</keyword>
<organism evidence="10 11">
    <name type="scientific">Desulfuromonas soudanensis</name>
    <dbReference type="NCBI Taxonomy" id="1603606"/>
    <lineage>
        <taxon>Bacteria</taxon>
        <taxon>Pseudomonadati</taxon>
        <taxon>Thermodesulfobacteriota</taxon>
        <taxon>Desulfuromonadia</taxon>
        <taxon>Desulfuromonadales</taxon>
        <taxon>Desulfuromonadaceae</taxon>
        <taxon>Desulfuromonas</taxon>
    </lineage>
</organism>
<evidence type="ECO:0000256" key="8">
    <source>
        <dbReference type="SAM" id="Phobius"/>
    </source>
</evidence>
<dbReference type="STRING" id="1603606.DSOUD_3051"/>
<keyword evidence="4" id="KW-1003">Cell membrane</keyword>
<keyword evidence="5 8" id="KW-0812">Transmembrane</keyword>
<name>A0A0M4D318_9BACT</name>
<evidence type="ECO:0000256" key="4">
    <source>
        <dbReference type="ARBA" id="ARBA00022475"/>
    </source>
</evidence>
<dbReference type="GO" id="GO:0005886">
    <property type="term" value="C:plasma membrane"/>
    <property type="evidence" value="ECO:0007669"/>
    <property type="project" value="UniProtKB-SubCell"/>
</dbReference>
<evidence type="ECO:0000259" key="9">
    <source>
        <dbReference type="Pfam" id="PF03600"/>
    </source>
</evidence>
<feature type="domain" description="Citrate transporter-like" evidence="9">
    <location>
        <begin position="20"/>
        <end position="336"/>
    </location>
</feature>
<keyword evidence="11" id="KW-1185">Reference proteome</keyword>
<dbReference type="AlphaFoldDB" id="A0A0M4D318"/>
<dbReference type="KEGG" id="des:DSOUD_3051"/>
<feature type="transmembrane region" description="Helical" evidence="8">
    <location>
        <begin position="309"/>
        <end position="334"/>
    </location>
</feature>
<dbReference type="PANTHER" id="PTHR43302">
    <property type="entry name" value="TRANSPORTER ARSB-RELATED"/>
    <property type="match status" value="1"/>
</dbReference>
<evidence type="ECO:0000256" key="7">
    <source>
        <dbReference type="ARBA" id="ARBA00023136"/>
    </source>
</evidence>
<evidence type="ECO:0000313" key="10">
    <source>
        <dbReference type="EMBL" id="ALC17777.1"/>
    </source>
</evidence>
<evidence type="ECO:0000256" key="1">
    <source>
        <dbReference type="ARBA" id="ARBA00004651"/>
    </source>
</evidence>
<comment type="similarity">
    <text evidence="2">Belongs to the CitM (TC 2.A.11) transporter family.</text>
</comment>
<evidence type="ECO:0000313" key="11">
    <source>
        <dbReference type="Proteomes" id="UP000057158"/>
    </source>
</evidence>
<evidence type="ECO:0000256" key="2">
    <source>
        <dbReference type="ARBA" id="ARBA00009843"/>
    </source>
</evidence>
<evidence type="ECO:0000256" key="5">
    <source>
        <dbReference type="ARBA" id="ARBA00022692"/>
    </source>
</evidence>
<feature type="transmembrane region" description="Helical" evidence="8">
    <location>
        <begin position="271"/>
        <end position="297"/>
    </location>
</feature>
<dbReference type="Proteomes" id="UP000057158">
    <property type="component" value="Chromosome"/>
</dbReference>
<reference evidence="10 11" key="1">
    <citation type="submission" date="2015-07" db="EMBL/GenBank/DDBJ databases">
        <title>Isolation and Genomic Characterization of a Novel Halophilic Metal-Reducing Deltaproteobacterium from the Deep Subsurface.</title>
        <authorList>
            <person name="Badalamenti J.P."/>
            <person name="Summers Z.M."/>
            <person name="Gralnick J.A."/>
            <person name="Bond D.R."/>
        </authorList>
    </citation>
    <scope>NUCLEOTIDE SEQUENCE [LARGE SCALE GENOMIC DNA]</scope>
    <source>
        <strain evidence="10 11">WTL</strain>
    </source>
</reference>
<dbReference type="EMBL" id="CP010802">
    <property type="protein sequence ID" value="ALC17777.1"/>
    <property type="molecule type" value="Genomic_DNA"/>
</dbReference>